<evidence type="ECO:0000313" key="2">
    <source>
        <dbReference type="Proteomes" id="UP000239239"/>
    </source>
</evidence>
<dbReference type="OrthoDB" id="5652932at2"/>
<dbReference type="Proteomes" id="UP000239239">
    <property type="component" value="Unassembled WGS sequence"/>
</dbReference>
<proteinExistence type="predicted"/>
<reference evidence="1 2" key="1">
    <citation type="submission" date="2018-02" db="EMBL/GenBank/DDBJ databases">
        <title>Draft genome sequences of four Legionella pneumophila clinical strains isolated in Ontario.</title>
        <authorList>
            <person name="Fortuna A."/>
            <person name="Ramnarine R."/>
            <person name="Li A."/>
            <person name="Frantz C."/>
            <person name="Mallo G."/>
        </authorList>
    </citation>
    <scope>NUCLEOTIDE SEQUENCE [LARGE SCALE GENOMIC DNA]</scope>
    <source>
        <strain evidence="1 2">LG61</strain>
    </source>
</reference>
<dbReference type="InterPro" id="IPR041357">
    <property type="entry name" value="LegC3_N_Legionellaceae"/>
</dbReference>
<dbReference type="EMBL" id="PQWY01000011">
    <property type="protein sequence ID" value="PPK30807.1"/>
    <property type="molecule type" value="Genomic_DNA"/>
</dbReference>
<protein>
    <submittedName>
        <fullName evidence="1">Type IV secretion protein Dot</fullName>
    </submittedName>
</protein>
<accession>A0A2S6F037</accession>
<organism evidence="1 2">
    <name type="scientific">Legionella pneumophila</name>
    <dbReference type="NCBI Taxonomy" id="446"/>
    <lineage>
        <taxon>Bacteria</taxon>
        <taxon>Pseudomonadati</taxon>
        <taxon>Pseudomonadota</taxon>
        <taxon>Gammaproteobacteria</taxon>
        <taxon>Legionellales</taxon>
        <taxon>Legionellaceae</taxon>
        <taxon>Legionella</taxon>
    </lineage>
</organism>
<gene>
    <name evidence="1" type="ORF">C3928_08570</name>
</gene>
<dbReference type="AlphaFoldDB" id="A0A2S6F037"/>
<name>A0A2S6F037_LEGPN</name>
<comment type="caution">
    <text evidence="1">The sequence shown here is derived from an EMBL/GenBank/DDBJ whole genome shotgun (WGS) entry which is preliminary data.</text>
</comment>
<dbReference type="Pfam" id="PF18654">
    <property type="entry name" value="LegC3_N"/>
    <property type="match status" value="1"/>
</dbReference>
<evidence type="ECO:0000313" key="1">
    <source>
        <dbReference type="EMBL" id="PPK30807.1"/>
    </source>
</evidence>
<dbReference type="NCBIfam" id="NF043059">
    <property type="entry name" value="T4SS_LegC3"/>
    <property type="match status" value="1"/>
</dbReference>
<sequence length="546" mass="62738">MSLATYDVKQELVKLTQNFFSIDHQFSELKNLLTDKKTIPWIHNQIVDQLSQIKKSDEIAMIARLEKSAYEQQMKEDDDEKNRDVEELRQDLLQRNHLTRQLEILRVRKEQYERELLIRNTVPNVHTHPDIPVVHQHPSQPISAPLLNPNTHVHTHLEATLNSQDIGLSIQKINRRIAEITKELEILDSRNNAREIRRGDREKRLQARLNYVQKTAGVINTLSPDNQKKLLSNIEKEKKSLTQQHSSLLLKADQLNYSIFLEQFELSLQIMQGPFQEVDALQTIVKRMKGHLNYKEKAASIQSRLDNTVLIIGENLRRLTRLNSQLSSLQLANPDLTRRNERLEEQNRELLESYNSHIKTRNKLFFPTLVLSGLSLIFSIPLILTLTGIIPYAIAPAVLLTLVIAPPALLLLAGLGVGIATITYAVKAYFNNSTIESNKETIESNRRQMGANQKEIYTLENQTIPNLKKELLQNEGIQNRLTDELQYFESLAEQALKQAKEVEPHTYPYRPFFNSEVAVHQHPSVDNGIVTPSAPPLDPLYPTVRH</sequence>
<dbReference type="RefSeq" id="WP_027227190.1">
    <property type="nucleotide sequence ID" value="NZ_CP017601.1"/>
</dbReference>